<dbReference type="EMBL" id="JAHLFG010000021">
    <property type="protein sequence ID" value="MBU3826214.1"/>
    <property type="molecule type" value="Genomic_DNA"/>
</dbReference>
<dbReference type="Proteomes" id="UP000824150">
    <property type="component" value="Unassembled WGS sequence"/>
</dbReference>
<organism evidence="2 3">
    <name type="scientific">Candidatus Anaerobiospirillum merdipullorum</name>
    <dbReference type="NCBI Taxonomy" id="2838450"/>
    <lineage>
        <taxon>Bacteria</taxon>
        <taxon>Pseudomonadati</taxon>
        <taxon>Pseudomonadota</taxon>
        <taxon>Gammaproteobacteria</taxon>
        <taxon>Aeromonadales</taxon>
        <taxon>Succinivibrionaceae</taxon>
        <taxon>Anaerobiospirillum</taxon>
    </lineage>
</organism>
<name>A0A9E2KMY7_9GAMM</name>
<reference evidence="2" key="2">
    <citation type="submission" date="2021-04" db="EMBL/GenBank/DDBJ databases">
        <authorList>
            <person name="Gilroy R."/>
        </authorList>
    </citation>
    <scope>NUCLEOTIDE SEQUENCE</scope>
    <source>
        <strain evidence="2">687</strain>
    </source>
</reference>
<evidence type="ECO:0000313" key="3">
    <source>
        <dbReference type="Proteomes" id="UP000824150"/>
    </source>
</evidence>
<accession>A0A9E2KMY7</accession>
<dbReference type="InterPro" id="IPR005583">
    <property type="entry name" value="YaaA"/>
</dbReference>
<reference evidence="2" key="1">
    <citation type="journal article" date="2021" name="PeerJ">
        <title>Extensive microbial diversity within the chicken gut microbiome revealed by metagenomics and culture.</title>
        <authorList>
            <person name="Gilroy R."/>
            <person name="Ravi A."/>
            <person name="Getino M."/>
            <person name="Pursley I."/>
            <person name="Horton D.L."/>
            <person name="Alikhan N.F."/>
            <person name="Baker D."/>
            <person name="Gharbi K."/>
            <person name="Hall N."/>
            <person name="Watson M."/>
            <person name="Adriaenssens E.M."/>
            <person name="Foster-Nyarko E."/>
            <person name="Jarju S."/>
            <person name="Secka A."/>
            <person name="Antonio M."/>
            <person name="Oren A."/>
            <person name="Chaudhuri R.R."/>
            <person name="La Ragione R."/>
            <person name="Hildebrand F."/>
            <person name="Pallen M.J."/>
        </authorList>
    </citation>
    <scope>NUCLEOTIDE SEQUENCE</scope>
    <source>
        <strain evidence="2">687</strain>
    </source>
</reference>
<dbReference type="PANTHER" id="PTHR30283:SF4">
    <property type="entry name" value="PEROXIDE STRESS RESISTANCE PROTEIN YAAA"/>
    <property type="match status" value="1"/>
</dbReference>
<gene>
    <name evidence="2" type="ORF">IAA31_01795</name>
</gene>
<comment type="caution">
    <text evidence="2">The sequence shown here is derived from an EMBL/GenBank/DDBJ whole genome shotgun (WGS) entry which is preliminary data.</text>
</comment>
<evidence type="ECO:0000256" key="1">
    <source>
        <dbReference type="HAMAP-Rule" id="MF_00652"/>
    </source>
</evidence>
<dbReference type="Pfam" id="PF03883">
    <property type="entry name" value="H2O2_YaaD"/>
    <property type="match status" value="1"/>
</dbReference>
<dbReference type="HAMAP" id="MF_00652">
    <property type="entry name" value="UPF0246"/>
    <property type="match status" value="1"/>
</dbReference>
<protein>
    <recommendedName>
        <fullName evidence="1">UPF0246 protein IAA31_01795</fullName>
    </recommendedName>
</protein>
<dbReference type="PANTHER" id="PTHR30283">
    <property type="entry name" value="PEROXIDE STRESS RESPONSE PROTEIN YAAA"/>
    <property type="match status" value="1"/>
</dbReference>
<comment type="similarity">
    <text evidence="1">Belongs to the UPF0246 family.</text>
</comment>
<dbReference type="GO" id="GO:0033194">
    <property type="term" value="P:response to hydroperoxide"/>
    <property type="evidence" value="ECO:0007669"/>
    <property type="project" value="TreeGrafter"/>
</dbReference>
<dbReference type="AlphaFoldDB" id="A0A9E2KMY7"/>
<dbReference type="GO" id="GO:0005829">
    <property type="term" value="C:cytosol"/>
    <property type="evidence" value="ECO:0007669"/>
    <property type="project" value="TreeGrafter"/>
</dbReference>
<proteinExistence type="inferred from homology"/>
<sequence length="250" mass="28328">MLIIISPAKQMVSSDYGLAPQRWPRFYAEAQGIVEQLKPLSVNELKTLYGSSVSIAALNHARLQEFGKAQLPALTPAIYAYQGLQYQSMGAKVLTDTQYQWLEQHLRILSALYGLLRPFDGVEPYRLEMQARFCPQAGQSLYDFWRPRVTQALLEQGKSPRPVLINLASAEYAKAVDLSAFDCYDVRFCVRKDDKLVEQGAWCKKARGAMVHYLSAIEASVPQAMQGFNDFNFHFAPQASSERQYVFIKE</sequence>
<evidence type="ECO:0000313" key="2">
    <source>
        <dbReference type="EMBL" id="MBU3826214.1"/>
    </source>
</evidence>